<keyword evidence="1" id="KW-0472">Membrane</keyword>
<evidence type="ECO:0000313" key="2">
    <source>
        <dbReference type="EMBL" id="QPQ89334.1"/>
    </source>
</evidence>
<feature type="transmembrane region" description="Helical" evidence="1">
    <location>
        <begin position="5"/>
        <end position="22"/>
    </location>
</feature>
<keyword evidence="1" id="KW-1133">Transmembrane helix</keyword>
<feature type="transmembrane region" description="Helical" evidence="1">
    <location>
        <begin position="34"/>
        <end position="51"/>
    </location>
</feature>
<evidence type="ECO:0008006" key="6">
    <source>
        <dbReference type="Google" id="ProtNLM"/>
    </source>
</evidence>
<dbReference type="Proteomes" id="UP000594892">
    <property type="component" value="Chromosome 1"/>
</dbReference>
<dbReference type="Proteomes" id="UP001056386">
    <property type="component" value="Chromosome 2"/>
</dbReference>
<evidence type="ECO:0000313" key="3">
    <source>
        <dbReference type="EMBL" id="USS42535.1"/>
    </source>
</evidence>
<feature type="transmembrane region" description="Helical" evidence="1">
    <location>
        <begin position="148"/>
        <end position="171"/>
    </location>
</feature>
<feature type="transmembrane region" description="Helical" evidence="1">
    <location>
        <begin position="83"/>
        <end position="104"/>
    </location>
</feature>
<feature type="transmembrane region" description="Helical" evidence="1">
    <location>
        <begin position="58"/>
        <end position="77"/>
    </location>
</feature>
<organism evidence="2 4">
    <name type="scientific">Burkholderia glumae</name>
    <name type="common">Pseudomonas glumae</name>
    <dbReference type="NCBI Taxonomy" id="337"/>
    <lineage>
        <taxon>Bacteria</taxon>
        <taxon>Pseudomonadati</taxon>
        <taxon>Pseudomonadota</taxon>
        <taxon>Betaproteobacteria</taxon>
        <taxon>Burkholderiales</taxon>
        <taxon>Burkholderiaceae</taxon>
        <taxon>Burkholderia</taxon>
    </lineage>
</organism>
<dbReference type="EMBL" id="CP065600">
    <property type="protein sequence ID" value="QPQ89334.1"/>
    <property type="molecule type" value="Genomic_DNA"/>
</dbReference>
<feature type="transmembrane region" description="Helical" evidence="1">
    <location>
        <begin position="177"/>
        <end position="197"/>
    </location>
</feature>
<gene>
    <name evidence="2" type="ORF">I6H06_06660</name>
    <name evidence="3" type="ORF">NFI99_10065</name>
</gene>
<reference evidence="3" key="2">
    <citation type="submission" date="2022-06" db="EMBL/GenBank/DDBJ databases">
        <title>Draft genome sequence of Burkholderia glumae strain GR20004 isolated from rice panicle showing bacterial panicle blight.</title>
        <authorList>
            <person name="Choi S.Y."/>
            <person name="Lee Y.H."/>
        </authorList>
    </citation>
    <scope>NUCLEOTIDE SEQUENCE</scope>
    <source>
        <strain evidence="3">GR20004</strain>
    </source>
</reference>
<dbReference type="RefSeq" id="WP_015877938.1">
    <property type="nucleotide sequence ID" value="NZ_CP021075.1"/>
</dbReference>
<dbReference type="AlphaFoldDB" id="A0AAQ0BPM5"/>
<dbReference type="EMBL" id="CP099583">
    <property type="protein sequence ID" value="USS42535.1"/>
    <property type="molecule type" value="Genomic_DNA"/>
</dbReference>
<keyword evidence="1" id="KW-0812">Transmembrane</keyword>
<sequence length="213" mass="23458">MKIRAAFVAELAVNFVLPWVVYRLSLPYWGETGALYASAVPPLAWGIVEFAKTRRVDALSAIALLGITLSIAMLAMGGSPRLLLIRESFVSGTIGIVFLVSLLFRRPITYYLTRATMAREGEGGGEGGVARFETLWSESAAVRAALRLITLAWGVGLVIECALRSWCAWAWPIERTLVITPILSYAIFGGLLCWTFWFRKRMRGRVAVGEATL</sequence>
<reference evidence="2 4" key="1">
    <citation type="submission" date="2020-12" db="EMBL/GenBank/DDBJ databases">
        <title>FDA dAtabase for Regulatory Grade micrObial Sequences (FDA-ARGOS): Supporting development and validation of Infectious Disease Dx tests.</title>
        <authorList>
            <person name="Minogue T."/>
            <person name="Wolcott M."/>
            <person name="Wasieloski L."/>
            <person name="Aguilar W."/>
            <person name="Moore D."/>
            <person name="Jaissle J."/>
            <person name="Tallon L."/>
            <person name="Sadzewicz L."/>
            <person name="Zhao X."/>
            <person name="Boylan J."/>
            <person name="Ott S."/>
            <person name="Bowen H."/>
            <person name="Vavikolanu K."/>
            <person name="Mehta A."/>
            <person name="Aluvathingal J."/>
            <person name="Nadendla S."/>
            <person name="Yan Y."/>
            <person name="Sichtig H."/>
        </authorList>
    </citation>
    <scope>NUCLEOTIDE SEQUENCE [LARGE SCALE GENOMIC DNA]</scope>
    <source>
        <strain evidence="2 4">FDAARGOS_949</strain>
    </source>
</reference>
<name>A0AAQ0BPM5_BURGL</name>
<accession>A0AAQ0BPM5</accession>
<evidence type="ECO:0000313" key="5">
    <source>
        <dbReference type="Proteomes" id="UP001056386"/>
    </source>
</evidence>
<evidence type="ECO:0000313" key="4">
    <source>
        <dbReference type="Proteomes" id="UP000594892"/>
    </source>
</evidence>
<proteinExistence type="predicted"/>
<protein>
    <recommendedName>
        <fullName evidence="6">Transmembrane protein</fullName>
    </recommendedName>
</protein>
<dbReference type="GeneID" id="45694041"/>
<evidence type="ECO:0000256" key="1">
    <source>
        <dbReference type="SAM" id="Phobius"/>
    </source>
</evidence>
<dbReference type="NCBIfam" id="NF041646">
    <property type="entry name" value="VC0807_fam"/>
    <property type="match status" value="1"/>
</dbReference>
<keyword evidence="5" id="KW-1185">Reference proteome</keyword>